<dbReference type="CDD" id="cd13228">
    <property type="entry name" value="PHear_NECAP"/>
    <property type="match status" value="1"/>
</dbReference>
<feature type="region of interest" description="Disordered" evidence="1">
    <location>
        <begin position="61"/>
        <end position="84"/>
    </location>
</feature>
<organism evidence="3 4">
    <name type="scientific">Terfezia boudieri ATCC MYA-4762</name>
    <dbReference type="NCBI Taxonomy" id="1051890"/>
    <lineage>
        <taxon>Eukaryota</taxon>
        <taxon>Fungi</taxon>
        <taxon>Dikarya</taxon>
        <taxon>Ascomycota</taxon>
        <taxon>Pezizomycotina</taxon>
        <taxon>Pezizomycetes</taxon>
        <taxon>Pezizales</taxon>
        <taxon>Pezizaceae</taxon>
        <taxon>Terfezia</taxon>
    </lineage>
</organism>
<feature type="domain" description="NECAP PHear" evidence="2">
    <location>
        <begin position="9"/>
        <end position="185"/>
    </location>
</feature>
<evidence type="ECO:0000259" key="2">
    <source>
        <dbReference type="Pfam" id="PF07933"/>
    </source>
</evidence>
<feature type="compositionally biased region" description="Acidic residues" evidence="1">
    <location>
        <begin position="268"/>
        <end position="277"/>
    </location>
</feature>
<feature type="compositionally biased region" description="Low complexity" evidence="1">
    <location>
        <begin position="66"/>
        <end position="75"/>
    </location>
</feature>
<accession>A0A3N4L9L4</accession>
<sequence>MSADAPTTIRRDLFTKNRVHIYPIPPLKSISSGYKASDWGVDRESSRIFTARLRVVETTTILTQKPTSTSSPSGSDSDEEERKITTDVRLEDPDSAELFANCPYTSAVCVEQVLDSSRFFAICVVDGKRKAYLGIGFEDRGAAFDFGVCLQEVRRHNNLDAPKPGTTRAEDYSLKEGETIKITIGNKGRRKPSPSSPPSITAATGQNSNPPLPLLPPPPSAVEEKKRRRESYKQAQTADISGWASAQDWAAFETPTTTANERGKGLGFDDDPFGDFV</sequence>
<dbReference type="InterPro" id="IPR012466">
    <property type="entry name" value="NECAP_PHear"/>
</dbReference>
<dbReference type="Gene3D" id="2.30.29.30">
    <property type="entry name" value="Pleckstrin-homology domain (PH domain)/Phosphotyrosine-binding domain (PTB)"/>
    <property type="match status" value="1"/>
</dbReference>
<evidence type="ECO:0000256" key="1">
    <source>
        <dbReference type="SAM" id="MobiDB-lite"/>
    </source>
</evidence>
<keyword evidence="4" id="KW-1185">Reference proteome</keyword>
<dbReference type="InParanoid" id="A0A3N4L9L4"/>
<evidence type="ECO:0000313" key="4">
    <source>
        <dbReference type="Proteomes" id="UP000267821"/>
    </source>
</evidence>
<gene>
    <name evidence="3" type="ORF">L211DRAFT_622471</name>
</gene>
<dbReference type="GO" id="GO:0030125">
    <property type="term" value="C:clathrin vesicle coat"/>
    <property type="evidence" value="ECO:0007669"/>
    <property type="project" value="TreeGrafter"/>
</dbReference>
<protein>
    <submittedName>
        <fullName evidence="3">DUF1681-domain-containing protein</fullName>
    </submittedName>
</protein>
<dbReference type="OrthoDB" id="10265489at2759"/>
<feature type="compositionally biased region" description="Pro residues" evidence="1">
    <location>
        <begin position="210"/>
        <end position="220"/>
    </location>
</feature>
<dbReference type="GO" id="GO:0006897">
    <property type="term" value="P:endocytosis"/>
    <property type="evidence" value="ECO:0007669"/>
    <property type="project" value="InterPro"/>
</dbReference>
<dbReference type="AlphaFoldDB" id="A0A3N4L9L4"/>
<dbReference type="PANTHER" id="PTHR12847">
    <property type="entry name" value="ATP-BINDING CASSETTE ABC TRANSPORTER-RELATED"/>
    <property type="match status" value="1"/>
</dbReference>
<dbReference type="Proteomes" id="UP000267821">
    <property type="component" value="Unassembled WGS sequence"/>
</dbReference>
<evidence type="ECO:0000313" key="3">
    <source>
        <dbReference type="EMBL" id="RPB19587.1"/>
    </source>
</evidence>
<proteinExistence type="predicted"/>
<dbReference type="EMBL" id="ML121587">
    <property type="protein sequence ID" value="RPB19587.1"/>
    <property type="molecule type" value="Genomic_DNA"/>
</dbReference>
<name>A0A3N4L9L4_9PEZI</name>
<dbReference type="InterPro" id="IPR011993">
    <property type="entry name" value="PH-like_dom_sf"/>
</dbReference>
<reference evidence="3 4" key="1">
    <citation type="journal article" date="2018" name="Nat. Ecol. Evol.">
        <title>Pezizomycetes genomes reveal the molecular basis of ectomycorrhizal truffle lifestyle.</title>
        <authorList>
            <person name="Murat C."/>
            <person name="Payen T."/>
            <person name="Noel B."/>
            <person name="Kuo A."/>
            <person name="Morin E."/>
            <person name="Chen J."/>
            <person name="Kohler A."/>
            <person name="Krizsan K."/>
            <person name="Balestrini R."/>
            <person name="Da Silva C."/>
            <person name="Montanini B."/>
            <person name="Hainaut M."/>
            <person name="Levati E."/>
            <person name="Barry K.W."/>
            <person name="Belfiori B."/>
            <person name="Cichocki N."/>
            <person name="Clum A."/>
            <person name="Dockter R.B."/>
            <person name="Fauchery L."/>
            <person name="Guy J."/>
            <person name="Iotti M."/>
            <person name="Le Tacon F."/>
            <person name="Lindquist E.A."/>
            <person name="Lipzen A."/>
            <person name="Malagnac F."/>
            <person name="Mello A."/>
            <person name="Molinier V."/>
            <person name="Miyauchi S."/>
            <person name="Poulain J."/>
            <person name="Riccioni C."/>
            <person name="Rubini A."/>
            <person name="Sitrit Y."/>
            <person name="Splivallo R."/>
            <person name="Traeger S."/>
            <person name="Wang M."/>
            <person name="Zifcakova L."/>
            <person name="Wipf D."/>
            <person name="Zambonelli A."/>
            <person name="Paolocci F."/>
            <person name="Nowrousian M."/>
            <person name="Ottonello S."/>
            <person name="Baldrian P."/>
            <person name="Spatafora J.W."/>
            <person name="Henrissat B."/>
            <person name="Nagy L.G."/>
            <person name="Aury J.M."/>
            <person name="Wincker P."/>
            <person name="Grigoriev I.V."/>
            <person name="Bonfante P."/>
            <person name="Martin F.M."/>
        </authorList>
    </citation>
    <scope>NUCLEOTIDE SEQUENCE [LARGE SCALE GENOMIC DNA]</scope>
    <source>
        <strain evidence="3 4">ATCC MYA-4762</strain>
    </source>
</reference>
<dbReference type="STRING" id="1051890.A0A3N4L9L4"/>
<dbReference type="PANTHER" id="PTHR12847:SF9">
    <property type="entry name" value="NECAP-LIKE PROTEIN CG9132"/>
    <property type="match status" value="1"/>
</dbReference>
<dbReference type="Pfam" id="PF07933">
    <property type="entry name" value="DUF1681"/>
    <property type="match status" value="1"/>
</dbReference>
<dbReference type="SUPFAM" id="SSF50729">
    <property type="entry name" value="PH domain-like"/>
    <property type="match status" value="1"/>
</dbReference>
<feature type="region of interest" description="Disordered" evidence="1">
    <location>
        <begin position="181"/>
        <end position="277"/>
    </location>
</feature>